<keyword evidence="3 4" id="KW-0012">Acyltransferase</keyword>
<evidence type="ECO:0000256" key="1">
    <source>
        <dbReference type="ARBA" id="ARBA00022503"/>
    </source>
</evidence>
<evidence type="ECO:0000313" key="5">
    <source>
        <dbReference type="Proteomes" id="UP000254503"/>
    </source>
</evidence>
<proteinExistence type="predicted"/>
<dbReference type="InterPro" id="IPR016181">
    <property type="entry name" value="Acyl_CoA_acyltransferase"/>
</dbReference>
<reference evidence="4 5" key="1">
    <citation type="submission" date="2018-06" db="EMBL/GenBank/DDBJ databases">
        <authorList>
            <consortium name="Pathogen Informatics"/>
            <person name="Doyle S."/>
        </authorList>
    </citation>
    <scope>NUCLEOTIDE SEQUENCE [LARGE SCALE GENOMIC DNA]</scope>
    <source>
        <strain evidence="4 5">NCTC9045</strain>
    </source>
</reference>
<dbReference type="Pfam" id="PF04958">
    <property type="entry name" value="AstA"/>
    <property type="match status" value="1"/>
</dbReference>
<protein>
    <submittedName>
        <fullName evidence="4">Arginine N-succinyltransferase</fullName>
        <ecNumber evidence="4">2.3.1.109</ecNumber>
    </submittedName>
</protein>
<gene>
    <name evidence="4" type="primary">astA_2</name>
    <name evidence="4" type="ORF">NCTC9045_02692</name>
</gene>
<dbReference type="EC" id="2.3.1.109" evidence="4"/>
<organism evidence="4 5">
    <name type="scientific">Escherichia coli</name>
    <dbReference type="NCBI Taxonomy" id="562"/>
    <lineage>
        <taxon>Bacteria</taxon>
        <taxon>Pseudomonadati</taxon>
        <taxon>Pseudomonadota</taxon>
        <taxon>Gammaproteobacteria</taxon>
        <taxon>Enterobacterales</taxon>
        <taxon>Enterobacteriaceae</taxon>
        <taxon>Escherichia</taxon>
    </lineage>
</organism>
<sequence>MPTLFSVTITPGSSELCTLFLDPDWRKEGNGYLLSKSRFMFMAAFRDKFNDKVVAEMRGVIDEHGYSPFWQSLGKRFFSMDLAAPIFSAAPGKRHLLQN</sequence>
<dbReference type="Proteomes" id="UP000254503">
    <property type="component" value="Unassembled WGS sequence"/>
</dbReference>
<evidence type="ECO:0000313" key="4">
    <source>
        <dbReference type="EMBL" id="STJ54787.1"/>
    </source>
</evidence>
<dbReference type="PANTHER" id="PTHR30420">
    <property type="entry name" value="N-SUCCINYLARGININE DIHYDROLASE"/>
    <property type="match status" value="1"/>
</dbReference>
<keyword evidence="1" id="KW-0056">Arginine metabolism</keyword>
<dbReference type="GO" id="GO:0006527">
    <property type="term" value="P:L-arginine catabolic process"/>
    <property type="evidence" value="ECO:0007669"/>
    <property type="project" value="InterPro"/>
</dbReference>
<dbReference type="PANTHER" id="PTHR30420:SF1">
    <property type="entry name" value="ARGININE N-SUCCINYLTRANSFERASE"/>
    <property type="match status" value="1"/>
</dbReference>
<dbReference type="EMBL" id="UGDD01000002">
    <property type="protein sequence ID" value="STJ54787.1"/>
    <property type="molecule type" value="Genomic_DNA"/>
</dbReference>
<name>A0A376WXR2_ECOLX</name>
<evidence type="ECO:0000256" key="2">
    <source>
        <dbReference type="ARBA" id="ARBA00022679"/>
    </source>
</evidence>
<evidence type="ECO:0000256" key="3">
    <source>
        <dbReference type="ARBA" id="ARBA00023315"/>
    </source>
</evidence>
<accession>A0A376WXR2</accession>
<dbReference type="InterPro" id="IPR007041">
    <property type="entry name" value="Arg_succinylTrfase_AstA/AruG"/>
</dbReference>
<dbReference type="SUPFAM" id="SSF55729">
    <property type="entry name" value="Acyl-CoA N-acyltransferases (Nat)"/>
    <property type="match status" value="1"/>
</dbReference>
<dbReference type="GO" id="GO:0008791">
    <property type="term" value="F:arginine N-succinyltransferase activity"/>
    <property type="evidence" value="ECO:0007669"/>
    <property type="project" value="UniProtKB-EC"/>
</dbReference>
<dbReference type="AlphaFoldDB" id="A0A376WXR2"/>
<keyword evidence="2 4" id="KW-0808">Transferase</keyword>